<name>A0A1M7QGA0_9ACTN</name>
<sequence>NSHHADPTGARHGVLRGQLDPSARLIWGFEKLGWVWDVRWPDPIRLAAKRNVDQ</sequence>
<keyword evidence="2" id="KW-1185">Reference proteome</keyword>
<dbReference type="AlphaFoldDB" id="A0A1M7QGA0"/>
<dbReference type="EMBL" id="FRCS01000004">
    <property type="protein sequence ID" value="SHN29992.1"/>
    <property type="molecule type" value="Genomic_DNA"/>
</dbReference>
<accession>A0A1M7QGA0</accession>
<reference evidence="1 2" key="1">
    <citation type="submission" date="2016-11" db="EMBL/GenBank/DDBJ databases">
        <authorList>
            <person name="Jaros S."/>
            <person name="Januszkiewicz K."/>
            <person name="Wedrychowicz H."/>
        </authorList>
    </citation>
    <scope>NUCLEOTIDE SEQUENCE [LARGE SCALE GENOMIC DNA]</scope>
    <source>
        <strain evidence="1 2">DSM 46144</strain>
    </source>
</reference>
<organism evidence="1 2">
    <name type="scientific">Cryptosporangium aurantiacum</name>
    <dbReference type="NCBI Taxonomy" id="134849"/>
    <lineage>
        <taxon>Bacteria</taxon>
        <taxon>Bacillati</taxon>
        <taxon>Actinomycetota</taxon>
        <taxon>Actinomycetes</taxon>
        <taxon>Cryptosporangiales</taxon>
        <taxon>Cryptosporangiaceae</taxon>
        <taxon>Cryptosporangium</taxon>
    </lineage>
</organism>
<evidence type="ECO:0000313" key="1">
    <source>
        <dbReference type="EMBL" id="SHN29992.1"/>
    </source>
</evidence>
<proteinExistence type="predicted"/>
<protein>
    <submittedName>
        <fullName evidence="1">Uncharacterized protein</fullName>
    </submittedName>
</protein>
<dbReference type="Proteomes" id="UP000184440">
    <property type="component" value="Unassembled WGS sequence"/>
</dbReference>
<feature type="non-terminal residue" evidence="1">
    <location>
        <position position="1"/>
    </location>
</feature>
<evidence type="ECO:0000313" key="2">
    <source>
        <dbReference type="Proteomes" id="UP000184440"/>
    </source>
</evidence>
<gene>
    <name evidence="1" type="ORF">SAMN05443668_104631</name>
</gene>